<dbReference type="Proteomes" id="UP000270046">
    <property type="component" value="Chromosome"/>
</dbReference>
<gene>
    <name evidence="1" type="ORF">HYN43_027955</name>
</gene>
<sequence>MKNIYFKSGILAAVLSIALTSGCKKDVELQNAGTPVKTGQTKDGITPYSFNWETVDFMPTPAGQSQIPPPWIGQGSIASIYDTDVLNDHRAADGWQLVYNTFTPNASGPLTNPYFMLYNKYRGLLRIYMYITTNFATTSDYLTDGINVVSNVNSSMLNFNGADIVDVSTNKKSYIQVEPAPSDGSKPLASNKWYMMQYEFAYDPQIAGLNYNDMRLSWFTNYNSITNISLGGTQTGTLNGTIGSDGSSSSGISSALVNGGKVLGTAALSAIGSNFLEKQSKPDTTDNNKLGLPSKVFTSIKKGVTAGLQAASGNIPGAVVGILSGLFGGSGGSTQQTVSLNLNSTITLGGPATSSGSFPSSPTAVWLPGTQITSAAQNYLPLYNNTLGVFNLKGVPTIKCNTTNFQSSVVVNGITYNRYSNEYTVDNTVFNNLFITNPAIINNNSDGATIKNLRTEVVLLNPQTGDPNLYGFYGTSETIGNYTALTGQVATTQYTVEHGQPFNNLAAVRVIFDVVPNNGTTPQTLVVKSFFANIVTTTTIVPPAGGGHGGH</sequence>
<protein>
    <submittedName>
        <fullName evidence="1">Uncharacterized protein</fullName>
    </submittedName>
</protein>
<dbReference type="RefSeq" id="WP_119409162.1">
    <property type="nucleotide sequence ID" value="NZ_CP032869.1"/>
</dbReference>
<dbReference type="EMBL" id="CP032869">
    <property type="protein sequence ID" value="AYL99629.1"/>
    <property type="molecule type" value="Genomic_DNA"/>
</dbReference>
<keyword evidence="2" id="KW-1185">Reference proteome</keyword>
<proteinExistence type="predicted"/>
<name>A0A494VZA2_9SPHI</name>
<dbReference type="PROSITE" id="PS51257">
    <property type="entry name" value="PROKAR_LIPOPROTEIN"/>
    <property type="match status" value="1"/>
</dbReference>
<accession>A0A494VZA2</accession>
<evidence type="ECO:0000313" key="1">
    <source>
        <dbReference type="EMBL" id="AYL99629.1"/>
    </source>
</evidence>
<reference evidence="1 2" key="1">
    <citation type="submission" date="2018-10" db="EMBL/GenBank/DDBJ databases">
        <title>Genome sequencing of Mucilaginibacter sp. HYN0043.</title>
        <authorList>
            <person name="Kim M."/>
            <person name="Yi H."/>
        </authorList>
    </citation>
    <scope>NUCLEOTIDE SEQUENCE [LARGE SCALE GENOMIC DNA]</scope>
    <source>
        <strain evidence="1 2">HYN0043</strain>
    </source>
</reference>
<evidence type="ECO:0000313" key="2">
    <source>
        <dbReference type="Proteomes" id="UP000270046"/>
    </source>
</evidence>
<dbReference type="KEGG" id="muh:HYN43_027955"/>
<organism evidence="1 2">
    <name type="scientific">Mucilaginibacter celer</name>
    <dbReference type="NCBI Taxonomy" id="2305508"/>
    <lineage>
        <taxon>Bacteria</taxon>
        <taxon>Pseudomonadati</taxon>
        <taxon>Bacteroidota</taxon>
        <taxon>Sphingobacteriia</taxon>
        <taxon>Sphingobacteriales</taxon>
        <taxon>Sphingobacteriaceae</taxon>
        <taxon>Mucilaginibacter</taxon>
    </lineage>
</organism>
<dbReference type="AlphaFoldDB" id="A0A494VZA2"/>
<dbReference type="OrthoDB" id="1098499at2"/>